<dbReference type="SUPFAM" id="SSF47413">
    <property type="entry name" value="lambda repressor-like DNA-binding domains"/>
    <property type="match status" value="1"/>
</dbReference>
<dbReference type="Pfam" id="PF01381">
    <property type="entry name" value="HTH_3"/>
    <property type="match status" value="1"/>
</dbReference>
<dbReference type="PANTHER" id="PTHR36924:SF1">
    <property type="entry name" value="ANTITOXIN HIGA-1"/>
    <property type="match status" value="1"/>
</dbReference>
<dbReference type="InterPro" id="IPR001387">
    <property type="entry name" value="Cro/C1-type_HTH"/>
</dbReference>
<comment type="caution">
    <text evidence="3">The sequence shown here is derived from an EMBL/GenBank/DDBJ whole genome shotgun (WGS) entry which is preliminary data.</text>
</comment>
<dbReference type="RefSeq" id="WP_307262061.1">
    <property type="nucleotide sequence ID" value="NZ_JAUSVL010000001.1"/>
</dbReference>
<proteinExistence type="predicted"/>
<reference evidence="3" key="1">
    <citation type="submission" date="2023-07" db="EMBL/GenBank/DDBJ databases">
        <title>Genomic Encyclopedia of Type Strains, Phase IV (KMG-IV): sequencing the most valuable type-strain genomes for metagenomic binning, comparative biology and taxonomic classification.</title>
        <authorList>
            <person name="Goeker M."/>
        </authorList>
    </citation>
    <scope>NUCLEOTIDE SEQUENCE</scope>
    <source>
        <strain evidence="3">DSM 24202</strain>
    </source>
</reference>
<sequence>MNIISIINPHPGEILLEEFLKPLAISQNRLAMELRVPCHRINEIVRGRRGISADTALRLARFFGTSPDFWMNLQQSYDLAAARDELSVELSRIRCLEPATAVT</sequence>
<evidence type="ECO:0000313" key="3">
    <source>
        <dbReference type="EMBL" id="MDQ0290492.1"/>
    </source>
</evidence>
<dbReference type="GO" id="GO:0003677">
    <property type="term" value="F:DNA binding"/>
    <property type="evidence" value="ECO:0007669"/>
    <property type="project" value="UniProtKB-KW"/>
</dbReference>
<protein>
    <submittedName>
        <fullName evidence="3">Addiction module HigA family antidote</fullName>
    </submittedName>
</protein>
<dbReference type="EMBL" id="JAUSVL010000001">
    <property type="protein sequence ID" value="MDQ0290492.1"/>
    <property type="molecule type" value="Genomic_DNA"/>
</dbReference>
<feature type="domain" description="HTH cro/C1-type" evidence="2">
    <location>
        <begin position="16"/>
        <end position="70"/>
    </location>
</feature>
<keyword evidence="4" id="KW-1185">Reference proteome</keyword>
<dbReference type="PANTHER" id="PTHR36924">
    <property type="entry name" value="ANTITOXIN HIGA-1"/>
    <property type="match status" value="1"/>
</dbReference>
<dbReference type="InterPro" id="IPR010982">
    <property type="entry name" value="Lambda_DNA-bd_dom_sf"/>
</dbReference>
<dbReference type="InterPro" id="IPR013430">
    <property type="entry name" value="Toxin_antidote_HigA"/>
</dbReference>
<evidence type="ECO:0000256" key="1">
    <source>
        <dbReference type="ARBA" id="ARBA00023125"/>
    </source>
</evidence>
<evidence type="ECO:0000313" key="4">
    <source>
        <dbReference type="Proteomes" id="UP001238163"/>
    </source>
</evidence>
<gene>
    <name evidence="3" type="ORF">J3R75_002599</name>
</gene>
<accession>A0AAE3VHA8</accession>
<dbReference type="PROSITE" id="PS50943">
    <property type="entry name" value="HTH_CROC1"/>
    <property type="match status" value="1"/>
</dbReference>
<evidence type="ECO:0000259" key="2">
    <source>
        <dbReference type="PROSITE" id="PS50943"/>
    </source>
</evidence>
<dbReference type="NCBIfam" id="TIGR02607">
    <property type="entry name" value="antidote_HigA"/>
    <property type="match status" value="1"/>
</dbReference>
<dbReference type="AlphaFoldDB" id="A0AAE3VHA8"/>
<name>A0AAE3VHA8_9BACT</name>
<keyword evidence="1" id="KW-0238">DNA-binding</keyword>
<dbReference type="SMART" id="SM00530">
    <property type="entry name" value="HTH_XRE"/>
    <property type="match status" value="1"/>
</dbReference>
<dbReference type="Gene3D" id="1.10.260.40">
    <property type="entry name" value="lambda repressor-like DNA-binding domains"/>
    <property type="match status" value="1"/>
</dbReference>
<dbReference type="CDD" id="cd00093">
    <property type="entry name" value="HTH_XRE"/>
    <property type="match status" value="1"/>
</dbReference>
<organism evidence="3 4">
    <name type="scientific">Oligosphaera ethanolica</name>
    <dbReference type="NCBI Taxonomy" id="760260"/>
    <lineage>
        <taxon>Bacteria</taxon>
        <taxon>Pseudomonadati</taxon>
        <taxon>Lentisphaerota</taxon>
        <taxon>Oligosphaeria</taxon>
        <taxon>Oligosphaerales</taxon>
        <taxon>Oligosphaeraceae</taxon>
        <taxon>Oligosphaera</taxon>
    </lineage>
</organism>
<dbReference type="Proteomes" id="UP001238163">
    <property type="component" value="Unassembled WGS sequence"/>
</dbReference>